<accession>A0A7I7LAJ5</accession>
<name>A0A7I7LAJ5_9MYCO</name>
<evidence type="ECO:0000313" key="2">
    <source>
        <dbReference type="EMBL" id="BBX57061.1"/>
    </source>
</evidence>
<organism evidence="2 3">
    <name type="scientific">Mycobacterium shottsii</name>
    <dbReference type="NCBI Taxonomy" id="133549"/>
    <lineage>
        <taxon>Bacteria</taxon>
        <taxon>Bacillati</taxon>
        <taxon>Actinomycetota</taxon>
        <taxon>Actinomycetes</taxon>
        <taxon>Mycobacteriales</taxon>
        <taxon>Mycobacteriaceae</taxon>
        <taxon>Mycobacterium</taxon>
        <taxon>Mycobacterium ulcerans group</taxon>
    </lineage>
</organism>
<reference evidence="2 3" key="1">
    <citation type="journal article" date="2019" name="Emerg. Microbes Infect.">
        <title>Comprehensive subspecies identification of 175 nontuberculous mycobacteria species based on 7547 genomic profiles.</title>
        <authorList>
            <person name="Matsumoto Y."/>
            <person name="Kinjo T."/>
            <person name="Motooka D."/>
            <person name="Nabeya D."/>
            <person name="Jung N."/>
            <person name="Uechi K."/>
            <person name="Horii T."/>
            <person name="Iida T."/>
            <person name="Fujita J."/>
            <person name="Nakamura S."/>
        </authorList>
    </citation>
    <scope>NUCLEOTIDE SEQUENCE [LARGE SCALE GENOMIC DNA]</scope>
    <source>
        <strain evidence="2 3">JCM 12657</strain>
    </source>
</reference>
<dbReference type="Proteomes" id="UP000467164">
    <property type="component" value="Chromosome"/>
</dbReference>
<dbReference type="EMBL" id="AP022572">
    <property type="protein sequence ID" value="BBX57061.1"/>
    <property type="molecule type" value="Genomic_DNA"/>
</dbReference>
<dbReference type="AlphaFoldDB" id="A0A7I7LAJ5"/>
<evidence type="ECO:0000313" key="3">
    <source>
        <dbReference type="Proteomes" id="UP000467164"/>
    </source>
</evidence>
<sequence length="115" mass="12100">MGGRAAEFANPTMNSAALRPNSATDAGSIIDCDIAAANGSHKIWGSWQCGPKKAHPNIKSDAMFPARAPYPHPRLWGRSTLARLPGGRADAARGDVQPAPDRRVHPPGDGLGLVR</sequence>
<proteinExistence type="predicted"/>
<gene>
    <name evidence="2" type="ORF">MSHO_24060</name>
</gene>
<feature type="region of interest" description="Disordered" evidence="1">
    <location>
        <begin position="78"/>
        <end position="115"/>
    </location>
</feature>
<keyword evidence="3" id="KW-1185">Reference proteome</keyword>
<dbReference type="KEGG" id="msho:MSHO_24060"/>
<evidence type="ECO:0000256" key="1">
    <source>
        <dbReference type="SAM" id="MobiDB-lite"/>
    </source>
</evidence>
<protein>
    <submittedName>
        <fullName evidence="2">Uncharacterized protein</fullName>
    </submittedName>
</protein>